<dbReference type="EMBL" id="SVCM01000052">
    <property type="protein sequence ID" value="MBE6059415.1"/>
    <property type="molecule type" value="Genomic_DNA"/>
</dbReference>
<evidence type="ECO:0000256" key="2">
    <source>
        <dbReference type="ARBA" id="ARBA00023315"/>
    </source>
</evidence>
<evidence type="ECO:0000259" key="4">
    <source>
        <dbReference type="PROSITE" id="PS51186"/>
    </source>
</evidence>
<dbReference type="GO" id="GO:0008999">
    <property type="term" value="F:protein-N-terminal-alanine acetyltransferase activity"/>
    <property type="evidence" value="ECO:0007669"/>
    <property type="project" value="TreeGrafter"/>
</dbReference>
<dbReference type="InterPro" id="IPR016181">
    <property type="entry name" value="Acyl_CoA_acyltransferase"/>
</dbReference>
<gene>
    <name evidence="5" type="ORF">E7215_04480</name>
</gene>
<evidence type="ECO:0000256" key="1">
    <source>
        <dbReference type="ARBA" id="ARBA00022679"/>
    </source>
</evidence>
<dbReference type="InterPro" id="IPR000182">
    <property type="entry name" value="GNAT_dom"/>
</dbReference>
<accession>A0A927ZNR8</accession>
<evidence type="ECO:0000256" key="3">
    <source>
        <dbReference type="ARBA" id="ARBA00038502"/>
    </source>
</evidence>
<dbReference type="SUPFAM" id="SSF55729">
    <property type="entry name" value="Acyl-CoA N-acyltransferases (Nat)"/>
    <property type="match status" value="1"/>
</dbReference>
<evidence type="ECO:0000313" key="6">
    <source>
        <dbReference type="Proteomes" id="UP000768462"/>
    </source>
</evidence>
<comment type="similarity">
    <text evidence="3">Belongs to the acetyltransferase family. RimJ subfamily.</text>
</comment>
<keyword evidence="1" id="KW-0808">Transferase</keyword>
<dbReference type="AlphaFoldDB" id="A0A927ZNR8"/>
<dbReference type="Gene3D" id="3.40.630.30">
    <property type="match status" value="1"/>
</dbReference>
<name>A0A927ZNR8_9CLOT</name>
<comment type="caution">
    <text evidence="5">The sequence shown here is derived from an EMBL/GenBank/DDBJ whole genome shotgun (WGS) entry which is preliminary data.</text>
</comment>
<proteinExistence type="inferred from homology"/>
<dbReference type="Proteomes" id="UP000768462">
    <property type="component" value="Unassembled WGS sequence"/>
</dbReference>
<dbReference type="PANTHER" id="PTHR43792">
    <property type="entry name" value="GNAT FAMILY, PUTATIVE (AFU_ORTHOLOGUE AFUA_3G00765)-RELATED-RELATED"/>
    <property type="match status" value="1"/>
</dbReference>
<sequence length="181" mass="21313">MKSTYETERLVLTILDENDSDKVVDYVVRNKEFFSQVEPQREDEFYTVDFQTEELRGDFKYIQDRIFLRLWVFNKGNYDKIVGQVTFYNIVPYAFLSCHIGYKSDKDVASKGIMTEAVKAGIKIMFKEYGMHRIEAYALPNNIASIRVLEKLGFIYEGMANKFLEVNGKWEDHLHYALINE</sequence>
<dbReference type="PROSITE" id="PS51186">
    <property type="entry name" value="GNAT"/>
    <property type="match status" value="1"/>
</dbReference>
<protein>
    <submittedName>
        <fullName evidence="5">GNAT family N-acetyltransferase</fullName>
    </submittedName>
</protein>
<feature type="domain" description="N-acetyltransferase" evidence="4">
    <location>
        <begin position="24"/>
        <end position="181"/>
    </location>
</feature>
<dbReference type="InterPro" id="IPR051531">
    <property type="entry name" value="N-acetyltransferase"/>
</dbReference>
<reference evidence="5" key="1">
    <citation type="submission" date="2019-04" db="EMBL/GenBank/DDBJ databases">
        <title>Evolution of Biomass-Degrading Anaerobic Consortia Revealed by Metagenomics.</title>
        <authorList>
            <person name="Peng X."/>
        </authorList>
    </citation>
    <scope>NUCLEOTIDE SEQUENCE</scope>
    <source>
        <strain evidence="5">SIG254</strain>
    </source>
</reference>
<organism evidence="5 6">
    <name type="scientific">Clostridium sulfidigenes</name>
    <dbReference type="NCBI Taxonomy" id="318464"/>
    <lineage>
        <taxon>Bacteria</taxon>
        <taxon>Bacillati</taxon>
        <taxon>Bacillota</taxon>
        <taxon>Clostridia</taxon>
        <taxon>Eubacteriales</taxon>
        <taxon>Clostridiaceae</taxon>
        <taxon>Clostridium</taxon>
    </lineage>
</organism>
<evidence type="ECO:0000313" key="5">
    <source>
        <dbReference type="EMBL" id="MBE6059415.1"/>
    </source>
</evidence>
<dbReference type="Pfam" id="PF13302">
    <property type="entry name" value="Acetyltransf_3"/>
    <property type="match status" value="1"/>
</dbReference>
<keyword evidence="2" id="KW-0012">Acyltransferase</keyword>
<dbReference type="GO" id="GO:0005737">
    <property type="term" value="C:cytoplasm"/>
    <property type="evidence" value="ECO:0007669"/>
    <property type="project" value="TreeGrafter"/>
</dbReference>
<dbReference type="PANTHER" id="PTHR43792:SF8">
    <property type="entry name" value="[RIBOSOMAL PROTEIN US5]-ALANINE N-ACETYLTRANSFERASE"/>
    <property type="match status" value="1"/>
</dbReference>